<sequence>MQSSLGSRMSVKGMDCSSSRCCRSPLAVSLGSSSGRGGSPSRKLVISSFPVSY</sequence>
<gene>
    <name evidence="2" type="ORF">CIB84_015222</name>
</gene>
<dbReference type="Proteomes" id="UP000237246">
    <property type="component" value="Unassembled WGS sequence"/>
</dbReference>
<protein>
    <submittedName>
        <fullName evidence="2">Uncharacterized protein</fullName>
    </submittedName>
</protein>
<proteinExistence type="predicted"/>
<dbReference type="AlphaFoldDB" id="A0A2P4SA89"/>
<evidence type="ECO:0000313" key="3">
    <source>
        <dbReference type="Proteomes" id="UP000237246"/>
    </source>
</evidence>
<dbReference type="EMBL" id="PPHD01074477">
    <property type="protein sequence ID" value="POI21031.1"/>
    <property type="molecule type" value="Genomic_DNA"/>
</dbReference>
<organism evidence="2 3">
    <name type="scientific">Bambusicola thoracicus</name>
    <name type="common">Chinese bamboo-partridge</name>
    <name type="synonym">Perdix thoracica</name>
    <dbReference type="NCBI Taxonomy" id="9083"/>
    <lineage>
        <taxon>Eukaryota</taxon>
        <taxon>Metazoa</taxon>
        <taxon>Chordata</taxon>
        <taxon>Craniata</taxon>
        <taxon>Vertebrata</taxon>
        <taxon>Euteleostomi</taxon>
        <taxon>Archelosauria</taxon>
        <taxon>Archosauria</taxon>
        <taxon>Dinosauria</taxon>
        <taxon>Saurischia</taxon>
        <taxon>Theropoda</taxon>
        <taxon>Coelurosauria</taxon>
        <taxon>Aves</taxon>
        <taxon>Neognathae</taxon>
        <taxon>Galloanserae</taxon>
        <taxon>Galliformes</taxon>
        <taxon>Phasianidae</taxon>
        <taxon>Perdicinae</taxon>
        <taxon>Bambusicola</taxon>
    </lineage>
</organism>
<evidence type="ECO:0000313" key="2">
    <source>
        <dbReference type="EMBL" id="POI21031.1"/>
    </source>
</evidence>
<comment type="caution">
    <text evidence="2">The sequence shown here is derived from an EMBL/GenBank/DDBJ whole genome shotgun (WGS) entry which is preliminary data.</text>
</comment>
<feature type="region of interest" description="Disordered" evidence="1">
    <location>
        <begin position="1"/>
        <end position="21"/>
    </location>
</feature>
<keyword evidence="3" id="KW-1185">Reference proteome</keyword>
<accession>A0A2P4SA89</accession>
<reference evidence="2 3" key="1">
    <citation type="submission" date="2018-01" db="EMBL/GenBank/DDBJ databases">
        <title>Comparison of the Chinese Bamboo Partridge and Red Junglefowl genome sequences highlights the importance of demography in genome evolution.</title>
        <authorList>
            <person name="Tiley G.P."/>
            <person name="Kimball R.T."/>
            <person name="Braun E.L."/>
            <person name="Burleigh J.G."/>
        </authorList>
    </citation>
    <scope>NUCLEOTIDE SEQUENCE [LARGE SCALE GENOMIC DNA]</scope>
    <source>
        <strain evidence="2">RTK389</strain>
        <tissue evidence="2">Blood</tissue>
    </source>
</reference>
<name>A0A2P4SA89_BAMTH</name>
<evidence type="ECO:0000256" key="1">
    <source>
        <dbReference type="SAM" id="MobiDB-lite"/>
    </source>
</evidence>